<keyword evidence="6" id="KW-1185">Reference proteome</keyword>
<feature type="compositionally biased region" description="Basic and acidic residues" evidence="3">
    <location>
        <begin position="212"/>
        <end position="227"/>
    </location>
</feature>
<dbReference type="GO" id="GO:0005634">
    <property type="term" value="C:nucleus"/>
    <property type="evidence" value="ECO:0007669"/>
    <property type="project" value="TreeGrafter"/>
</dbReference>
<keyword evidence="1 2" id="KW-0103">Bromodomain</keyword>
<evidence type="ECO:0000256" key="1">
    <source>
        <dbReference type="ARBA" id="ARBA00023117"/>
    </source>
</evidence>
<reference evidence="5" key="1">
    <citation type="submission" date="2020-05" db="EMBL/GenBank/DDBJ databases">
        <title>Phylogenomic resolution of chytrid fungi.</title>
        <authorList>
            <person name="Stajich J.E."/>
            <person name="Amses K."/>
            <person name="Simmons R."/>
            <person name="Seto K."/>
            <person name="Myers J."/>
            <person name="Bonds A."/>
            <person name="Quandt C.A."/>
            <person name="Barry K."/>
            <person name="Liu P."/>
            <person name="Grigoriev I."/>
            <person name="Longcore J.E."/>
            <person name="James T.Y."/>
        </authorList>
    </citation>
    <scope>NUCLEOTIDE SEQUENCE</scope>
    <source>
        <strain evidence="5">JEL0318</strain>
    </source>
</reference>
<dbReference type="GO" id="GO:0006355">
    <property type="term" value="P:regulation of DNA-templated transcription"/>
    <property type="evidence" value="ECO:0007669"/>
    <property type="project" value="TreeGrafter"/>
</dbReference>
<gene>
    <name evidence="5" type="ORF">HK097_002297</name>
</gene>
<proteinExistence type="predicted"/>
<dbReference type="EMBL" id="JADGJD010001496">
    <property type="protein sequence ID" value="KAJ3041287.1"/>
    <property type="molecule type" value="Genomic_DNA"/>
</dbReference>
<dbReference type="PRINTS" id="PR00503">
    <property type="entry name" value="BROMODOMAIN"/>
</dbReference>
<dbReference type="PANTHER" id="PTHR22880">
    <property type="entry name" value="FALZ-RELATED BROMODOMAIN-CONTAINING PROTEINS"/>
    <property type="match status" value="1"/>
</dbReference>
<evidence type="ECO:0000256" key="2">
    <source>
        <dbReference type="PROSITE-ProRule" id="PRU00035"/>
    </source>
</evidence>
<dbReference type="InterPro" id="IPR001487">
    <property type="entry name" value="Bromodomain"/>
</dbReference>
<dbReference type="AlphaFoldDB" id="A0AAD5S3I5"/>
<evidence type="ECO:0000313" key="6">
    <source>
        <dbReference type="Proteomes" id="UP001212841"/>
    </source>
</evidence>
<dbReference type="PANTHER" id="PTHR22880:SF225">
    <property type="entry name" value="BROMODOMAIN-CONTAINING PROTEIN BET-1-RELATED"/>
    <property type="match status" value="1"/>
</dbReference>
<dbReference type="PROSITE" id="PS50014">
    <property type="entry name" value="BROMODOMAIN_2"/>
    <property type="match status" value="1"/>
</dbReference>
<dbReference type="SUPFAM" id="SSF47370">
    <property type="entry name" value="Bromodomain"/>
    <property type="match status" value="1"/>
</dbReference>
<feature type="domain" description="Bromo" evidence="4">
    <location>
        <begin position="107"/>
        <end position="177"/>
    </location>
</feature>
<accession>A0AAD5S3I5</accession>
<evidence type="ECO:0000259" key="4">
    <source>
        <dbReference type="PROSITE" id="PS50014"/>
    </source>
</evidence>
<sequence length="258" mass="27501">DVRGLVGKKGEKRKVPETTPTLASLMVTSAGGEGTRNRKRCEAALSKTEAAAGPSMPKPSGTTSDKDKSRSASPEPSGASTSAIPPNKSQITPADIKAIHTIFESLRGMKEAEIFNGPVDRTLYPDYYVKIAKPTDLLTMDQRVLAGEFKSVQDVAAEMMLMVQNCRKYNGAGSGPTRLALTIKTAFNKQWKDFTNNRKDASATPSASQGRSGRDARVGLVKGREIKPSAVRGPKAKAGKFVVQPVAPIVGEKKGTEV</sequence>
<dbReference type="Pfam" id="PF00439">
    <property type="entry name" value="Bromodomain"/>
    <property type="match status" value="1"/>
</dbReference>
<dbReference type="InterPro" id="IPR036427">
    <property type="entry name" value="Bromodomain-like_sf"/>
</dbReference>
<dbReference type="GO" id="GO:0000785">
    <property type="term" value="C:chromatin"/>
    <property type="evidence" value="ECO:0007669"/>
    <property type="project" value="TreeGrafter"/>
</dbReference>
<dbReference type="Gene3D" id="1.20.920.10">
    <property type="entry name" value="Bromodomain-like"/>
    <property type="match status" value="1"/>
</dbReference>
<evidence type="ECO:0000256" key="3">
    <source>
        <dbReference type="SAM" id="MobiDB-lite"/>
    </source>
</evidence>
<dbReference type="GO" id="GO:0006338">
    <property type="term" value="P:chromatin remodeling"/>
    <property type="evidence" value="ECO:0007669"/>
    <property type="project" value="TreeGrafter"/>
</dbReference>
<name>A0AAD5S3I5_9FUNG</name>
<feature type="region of interest" description="Disordered" evidence="3">
    <location>
        <begin position="1"/>
        <end position="91"/>
    </location>
</feature>
<dbReference type="CDD" id="cd04369">
    <property type="entry name" value="Bromodomain"/>
    <property type="match status" value="1"/>
</dbReference>
<comment type="caution">
    <text evidence="5">The sequence shown here is derived from an EMBL/GenBank/DDBJ whole genome shotgun (WGS) entry which is preliminary data.</text>
</comment>
<dbReference type="SMART" id="SM00297">
    <property type="entry name" value="BROMO"/>
    <property type="match status" value="1"/>
</dbReference>
<protein>
    <recommendedName>
        <fullName evidence="4">Bromo domain-containing protein</fullName>
    </recommendedName>
</protein>
<dbReference type="Proteomes" id="UP001212841">
    <property type="component" value="Unassembled WGS sequence"/>
</dbReference>
<feature type="region of interest" description="Disordered" evidence="3">
    <location>
        <begin position="196"/>
        <end position="234"/>
    </location>
</feature>
<feature type="non-terminal residue" evidence="5">
    <location>
        <position position="1"/>
    </location>
</feature>
<organism evidence="5 6">
    <name type="scientific">Rhizophlyctis rosea</name>
    <dbReference type="NCBI Taxonomy" id="64517"/>
    <lineage>
        <taxon>Eukaryota</taxon>
        <taxon>Fungi</taxon>
        <taxon>Fungi incertae sedis</taxon>
        <taxon>Chytridiomycota</taxon>
        <taxon>Chytridiomycota incertae sedis</taxon>
        <taxon>Chytridiomycetes</taxon>
        <taxon>Rhizophlyctidales</taxon>
        <taxon>Rhizophlyctidaceae</taxon>
        <taxon>Rhizophlyctis</taxon>
    </lineage>
</organism>
<feature type="compositionally biased region" description="Polar residues" evidence="3">
    <location>
        <begin position="71"/>
        <end position="91"/>
    </location>
</feature>
<dbReference type="InterPro" id="IPR050935">
    <property type="entry name" value="Bromo_chromatin_reader"/>
</dbReference>
<evidence type="ECO:0000313" key="5">
    <source>
        <dbReference type="EMBL" id="KAJ3041287.1"/>
    </source>
</evidence>